<evidence type="ECO:0000256" key="1">
    <source>
        <dbReference type="ARBA" id="ARBA00004413"/>
    </source>
</evidence>
<comment type="similarity">
    <text evidence="2">Belongs to the FliJ family.</text>
</comment>
<evidence type="ECO:0000256" key="10">
    <source>
        <dbReference type="ARBA" id="ARBA00023225"/>
    </source>
</evidence>
<dbReference type="Gene3D" id="1.10.287.1700">
    <property type="match status" value="1"/>
</dbReference>
<evidence type="ECO:0000256" key="3">
    <source>
        <dbReference type="ARBA" id="ARBA00020392"/>
    </source>
</evidence>
<evidence type="ECO:0000256" key="2">
    <source>
        <dbReference type="ARBA" id="ARBA00010004"/>
    </source>
</evidence>
<accession>A0A1X7E5E0</accession>
<evidence type="ECO:0000256" key="11">
    <source>
        <dbReference type="SAM" id="Coils"/>
    </source>
</evidence>
<evidence type="ECO:0000256" key="9">
    <source>
        <dbReference type="ARBA" id="ARBA00023136"/>
    </source>
</evidence>
<keyword evidence="13" id="KW-1185">Reference proteome</keyword>
<evidence type="ECO:0000313" key="12">
    <source>
        <dbReference type="EMBL" id="SMF27595.1"/>
    </source>
</evidence>
<dbReference type="OrthoDB" id="5471173at2"/>
<dbReference type="RefSeq" id="WP_085102983.1">
    <property type="nucleotide sequence ID" value="NZ_FWZU01000004.1"/>
</dbReference>
<keyword evidence="4" id="KW-0813">Transport</keyword>
<reference evidence="13" key="1">
    <citation type="submission" date="2017-04" db="EMBL/GenBank/DDBJ databases">
        <authorList>
            <person name="Varghese N."/>
            <person name="Submissions S."/>
        </authorList>
    </citation>
    <scope>NUCLEOTIDE SEQUENCE [LARGE SCALE GENOMIC DNA]</scope>
    <source>
        <strain evidence="13">K3S</strain>
    </source>
</reference>
<dbReference type="GO" id="GO:0009288">
    <property type="term" value="C:bacterial-type flagellum"/>
    <property type="evidence" value="ECO:0007669"/>
    <property type="project" value="InterPro"/>
</dbReference>
<dbReference type="Proteomes" id="UP000192906">
    <property type="component" value="Unassembled WGS sequence"/>
</dbReference>
<dbReference type="InterPro" id="IPR053716">
    <property type="entry name" value="Flag_assembly_chemotaxis_eff"/>
</dbReference>
<proteinExistence type="inferred from homology"/>
<keyword evidence="12" id="KW-0969">Cilium</keyword>
<keyword evidence="7" id="KW-1005">Bacterial flagellum biogenesis</keyword>
<evidence type="ECO:0000313" key="13">
    <source>
        <dbReference type="Proteomes" id="UP000192906"/>
    </source>
</evidence>
<dbReference type="EMBL" id="FWZU01000004">
    <property type="protein sequence ID" value="SMF27595.1"/>
    <property type="molecule type" value="Genomic_DNA"/>
</dbReference>
<evidence type="ECO:0000256" key="7">
    <source>
        <dbReference type="ARBA" id="ARBA00022795"/>
    </source>
</evidence>
<keyword evidence="5" id="KW-1003">Cell membrane</keyword>
<name>A0A1X7E5E0_9BACT</name>
<evidence type="ECO:0000256" key="8">
    <source>
        <dbReference type="ARBA" id="ARBA00022927"/>
    </source>
</evidence>
<evidence type="ECO:0000256" key="5">
    <source>
        <dbReference type="ARBA" id="ARBA00022475"/>
    </source>
</evidence>
<feature type="coiled-coil region" evidence="11">
    <location>
        <begin position="78"/>
        <end position="129"/>
    </location>
</feature>
<keyword evidence="6" id="KW-0145">Chemotaxis</keyword>
<dbReference type="AlphaFoldDB" id="A0A1X7E5E0"/>
<comment type="subcellular location">
    <subcellularLocation>
        <location evidence="1">Cell membrane</location>
        <topology evidence="1">Peripheral membrane protein</topology>
        <orientation evidence="1">Cytoplasmic side</orientation>
    </subcellularLocation>
</comment>
<dbReference type="GO" id="GO:0015031">
    <property type="term" value="P:protein transport"/>
    <property type="evidence" value="ECO:0007669"/>
    <property type="project" value="UniProtKB-KW"/>
</dbReference>
<evidence type="ECO:0000256" key="6">
    <source>
        <dbReference type="ARBA" id="ARBA00022500"/>
    </source>
</evidence>
<evidence type="ECO:0000256" key="4">
    <source>
        <dbReference type="ARBA" id="ARBA00022448"/>
    </source>
</evidence>
<keyword evidence="8" id="KW-0653">Protein transport</keyword>
<dbReference type="GO" id="GO:0044781">
    <property type="term" value="P:bacterial-type flagellum organization"/>
    <property type="evidence" value="ECO:0007669"/>
    <property type="project" value="UniProtKB-KW"/>
</dbReference>
<dbReference type="GO" id="GO:0005886">
    <property type="term" value="C:plasma membrane"/>
    <property type="evidence" value="ECO:0007669"/>
    <property type="project" value="UniProtKB-SubCell"/>
</dbReference>
<keyword evidence="11" id="KW-0175">Coiled coil</keyword>
<sequence>MPKPYAFKLEKILDFRKQVEEQARLALAEANRLHADQKKIVDGIELKKNNHQKKEYEKLSVDDLWLWRQYDEALTKDLHAAQNRLTQLALNLQRCRTDAVQKSKDRKLLEKLKENQAKKYYEEENLKEQKEYDEMATLRFKPKTF</sequence>
<dbReference type="Pfam" id="PF02050">
    <property type="entry name" value="FliJ"/>
    <property type="match status" value="1"/>
</dbReference>
<gene>
    <name evidence="12" type="ORF">SAMN06295933_2652</name>
</gene>
<dbReference type="GO" id="GO:0071973">
    <property type="term" value="P:bacterial-type flagellum-dependent cell motility"/>
    <property type="evidence" value="ECO:0007669"/>
    <property type="project" value="InterPro"/>
</dbReference>
<dbReference type="InterPro" id="IPR012823">
    <property type="entry name" value="Flagell_FliJ"/>
</dbReference>
<dbReference type="STRING" id="1519643.SAMN06295933_2652"/>
<keyword evidence="9" id="KW-0472">Membrane</keyword>
<dbReference type="NCBIfam" id="TIGR02473">
    <property type="entry name" value="flagell_FliJ"/>
    <property type="match status" value="1"/>
</dbReference>
<organism evidence="12 13">
    <name type="scientific">Desulfovibrio gilichinskyi</name>
    <dbReference type="NCBI Taxonomy" id="1519643"/>
    <lineage>
        <taxon>Bacteria</taxon>
        <taxon>Pseudomonadati</taxon>
        <taxon>Thermodesulfobacteriota</taxon>
        <taxon>Desulfovibrionia</taxon>
        <taxon>Desulfovibrionales</taxon>
        <taxon>Desulfovibrionaceae</taxon>
        <taxon>Desulfovibrio</taxon>
    </lineage>
</organism>
<dbReference type="GO" id="GO:0006935">
    <property type="term" value="P:chemotaxis"/>
    <property type="evidence" value="ECO:0007669"/>
    <property type="project" value="UniProtKB-KW"/>
</dbReference>
<keyword evidence="12" id="KW-0282">Flagellum</keyword>
<keyword evidence="10" id="KW-1006">Bacterial flagellum protein export</keyword>
<keyword evidence="12" id="KW-0966">Cell projection</keyword>
<protein>
    <recommendedName>
        <fullName evidence="3">Flagellar FliJ protein</fullName>
    </recommendedName>
</protein>